<name>A0A7C3EFW7_9SPIR</name>
<evidence type="ECO:0000313" key="1">
    <source>
        <dbReference type="EMBL" id="HFH29135.1"/>
    </source>
</evidence>
<proteinExistence type="predicted"/>
<evidence type="ECO:0008006" key="2">
    <source>
        <dbReference type="Google" id="ProtNLM"/>
    </source>
</evidence>
<dbReference type="InterPro" id="IPR029039">
    <property type="entry name" value="Flavoprotein-like_sf"/>
</dbReference>
<gene>
    <name evidence="1" type="ORF">ENS59_06430</name>
</gene>
<dbReference type="AlphaFoldDB" id="A0A7C3EFW7"/>
<accession>A0A7C3EFW7</accession>
<dbReference type="SUPFAM" id="SSF52218">
    <property type="entry name" value="Flavoproteins"/>
    <property type="match status" value="1"/>
</dbReference>
<dbReference type="Gene3D" id="3.40.50.360">
    <property type="match status" value="1"/>
</dbReference>
<organism evidence="1">
    <name type="scientific">Gracilinema caldarium</name>
    <dbReference type="NCBI Taxonomy" id="215591"/>
    <lineage>
        <taxon>Bacteria</taxon>
        <taxon>Pseudomonadati</taxon>
        <taxon>Spirochaetota</taxon>
        <taxon>Spirochaetia</taxon>
        <taxon>Spirochaetales</taxon>
        <taxon>Breznakiellaceae</taxon>
        <taxon>Gracilinema</taxon>
    </lineage>
</organism>
<comment type="caution">
    <text evidence="1">The sequence shown here is derived from an EMBL/GenBank/DDBJ whole genome shotgun (WGS) entry which is preliminary data.</text>
</comment>
<reference evidence="1" key="1">
    <citation type="journal article" date="2020" name="mSystems">
        <title>Genome- and Community-Level Interaction Insights into Carbon Utilization and Element Cycling Functions of Hydrothermarchaeota in Hydrothermal Sediment.</title>
        <authorList>
            <person name="Zhou Z."/>
            <person name="Liu Y."/>
            <person name="Xu W."/>
            <person name="Pan J."/>
            <person name="Luo Z.H."/>
            <person name="Li M."/>
        </authorList>
    </citation>
    <scope>NUCLEOTIDE SEQUENCE [LARGE SCALE GENOMIC DNA]</scope>
    <source>
        <strain evidence="1">SpSt-503</strain>
    </source>
</reference>
<protein>
    <recommendedName>
        <fullName evidence="2">Flavodoxin-like domain-containing protein</fullName>
    </recommendedName>
</protein>
<dbReference type="EMBL" id="DSVL01000199">
    <property type="protein sequence ID" value="HFH29135.1"/>
    <property type="molecule type" value="Genomic_DNA"/>
</dbReference>
<sequence>MRIALVYAQKKKGPVSDAIKALSKGMESMGHRIDLLDAWTDDGIRLPGYEYIVIAAESTTLFGGRMPEALTKIFSNASSLVGKKSAAFLLKTTPWTTKAMTNLMRVMEKEGMFVNWSDIIVNSEQAEALGKRIGA</sequence>